<name>A0A251VBQ2_HELAN</name>
<dbReference type="Proteomes" id="UP000215914">
    <property type="component" value="Chromosome 3"/>
</dbReference>
<dbReference type="OrthoDB" id="9940972at2759"/>
<accession>A0A251VBQ2</accession>
<dbReference type="Gene3D" id="4.10.365.10">
    <property type="entry name" value="p27"/>
    <property type="match status" value="1"/>
</dbReference>
<dbReference type="PIRSF" id="PIRSF017811">
    <property type="entry name" value="CDK_inhib_pln"/>
    <property type="match status" value="1"/>
</dbReference>
<dbReference type="PANTHER" id="PTHR46776">
    <property type="entry name" value="CYCLIN-DEPENDENT KINASE INHIBITOR 4-RELATED"/>
    <property type="match status" value="1"/>
</dbReference>
<dbReference type="FunCoup" id="A0A251VBQ2">
    <property type="interactions" value="580"/>
</dbReference>
<proteinExistence type="inferred from homology"/>
<dbReference type="EMBL" id="MNCJ02000331">
    <property type="protein sequence ID" value="KAF5759230.1"/>
    <property type="molecule type" value="Genomic_DNA"/>
</dbReference>
<dbReference type="InterPro" id="IPR003175">
    <property type="entry name" value="CDI_dom"/>
</dbReference>
<reference evidence="7" key="3">
    <citation type="submission" date="2020-06" db="EMBL/GenBank/DDBJ databases">
        <title>Helianthus annuus Genome sequencing and assembly Release 2.</title>
        <authorList>
            <person name="Gouzy J."/>
            <person name="Langlade N."/>
            <person name="Munos S."/>
        </authorList>
    </citation>
    <scope>NUCLEOTIDE SEQUENCE</scope>
    <source>
        <tissue evidence="7">Leaves</tissue>
    </source>
</reference>
<keyword evidence="9" id="KW-1185">Reference proteome</keyword>
<evidence type="ECO:0000313" key="7">
    <source>
        <dbReference type="EMBL" id="KAF5759230.1"/>
    </source>
</evidence>
<gene>
    <name evidence="8" type="ORF">HannXRQ_Chr03g0082701</name>
    <name evidence="7" type="ORF">HanXRQr2_Chr16g0738791</name>
</gene>
<evidence type="ECO:0000259" key="6">
    <source>
        <dbReference type="Pfam" id="PF02234"/>
    </source>
</evidence>
<evidence type="ECO:0000256" key="4">
    <source>
        <dbReference type="ARBA" id="ARBA00023306"/>
    </source>
</evidence>
<dbReference type="GO" id="GO:0005634">
    <property type="term" value="C:nucleus"/>
    <property type="evidence" value="ECO:0000318"/>
    <property type="project" value="GO_Central"/>
</dbReference>
<keyword evidence="4" id="KW-0131">Cell cycle</keyword>
<reference evidence="7 9" key="1">
    <citation type="journal article" date="2017" name="Nature">
        <title>The sunflower genome provides insights into oil metabolism, flowering and Asterid evolution.</title>
        <authorList>
            <person name="Badouin H."/>
            <person name="Gouzy J."/>
            <person name="Grassa C.J."/>
            <person name="Murat F."/>
            <person name="Staton S.E."/>
            <person name="Cottret L."/>
            <person name="Lelandais-Briere C."/>
            <person name="Owens G.L."/>
            <person name="Carrere S."/>
            <person name="Mayjonade B."/>
            <person name="Legrand L."/>
            <person name="Gill N."/>
            <person name="Kane N.C."/>
            <person name="Bowers J.E."/>
            <person name="Hubner S."/>
            <person name="Bellec A."/>
            <person name="Berard A."/>
            <person name="Berges H."/>
            <person name="Blanchet N."/>
            <person name="Boniface M.C."/>
            <person name="Brunel D."/>
            <person name="Catrice O."/>
            <person name="Chaidir N."/>
            <person name="Claudel C."/>
            <person name="Donnadieu C."/>
            <person name="Faraut T."/>
            <person name="Fievet G."/>
            <person name="Helmstetter N."/>
            <person name="King M."/>
            <person name="Knapp S.J."/>
            <person name="Lai Z."/>
            <person name="Le Paslier M.C."/>
            <person name="Lippi Y."/>
            <person name="Lorenzon L."/>
            <person name="Mandel J.R."/>
            <person name="Marage G."/>
            <person name="Marchand G."/>
            <person name="Marquand E."/>
            <person name="Bret-Mestries E."/>
            <person name="Morien E."/>
            <person name="Nambeesan S."/>
            <person name="Nguyen T."/>
            <person name="Pegot-Espagnet P."/>
            <person name="Pouilly N."/>
            <person name="Raftis F."/>
            <person name="Sallet E."/>
            <person name="Schiex T."/>
            <person name="Thomas J."/>
            <person name="Vandecasteele C."/>
            <person name="Vares D."/>
            <person name="Vear F."/>
            <person name="Vautrin S."/>
            <person name="Crespi M."/>
            <person name="Mangin B."/>
            <person name="Burke J.M."/>
            <person name="Salse J."/>
            <person name="Munos S."/>
            <person name="Vincourt P."/>
            <person name="Rieseberg L.H."/>
            <person name="Langlade N.B."/>
        </authorList>
    </citation>
    <scope>NUCLEOTIDE SEQUENCE [LARGE SCALE GENOMIC DNA]</scope>
    <source>
        <strain evidence="9">cv. SF193</strain>
        <tissue evidence="7">Leaves</tissue>
    </source>
</reference>
<dbReference type="GO" id="GO:0051726">
    <property type="term" value="P:regulation of cell cycle"/>
    <property type="evidence" value="ECO:0007669"/>
    <property type="project" value="InterPro"/>
</dbReference>
<dbReference type="Gramene" id="mRNA:HanXRQr2_Chr16g0738791">
    <property type="protein sequence ID" value="mRNA:HanXRQr2_Chr16g0738791"/>
    <property type="gene ID" value="HanXRQr2_Chr16g0738791"/>
</dbReference>
<dbReference type="AlphaFoldDB" id="A0A251VBQ2"/>
<dbReference type="InterPro" id="IPR044275">
    <property type="entry name" value="KRP"/>
</dbReference>
<organism evidence="8 9">
    <name type="scientific">Helianthus annuus</name>
    <name type="common">Common sunflower</name>
    <dbReference type="NCBI Taxonomy" id="4232"/>
    <lineage>
        <taxon>Eukaryota</taxon>
        <taxon>Viridiplantae</taxon>
        <taxon>Streptophyta</taxon>
        <taxon>Embryophyta</taxon>
        <taxon>Tracheophyta</taxon>
        <taxon>Spermatophyta</taxon>
        <taxon>Magnoliopsida</taxon>
        <taxon>eudicotyledons</taxon>
        <taxon>Gunneridae</taxon>
        <taxon>Pentapetalae</taxon>
        <taxon>asterids</taxon>
        <taxon>campanulids</taxon>
        <taxon>Asterales</taxon>
        <taxon>Asteraceae</taxon>
        <taxon>Asteroideae</taxon>
        <taxon>Heliantheae alliance</taxon>
        <taxon>Heliantheae</taxon>
        <taxon>Helianthus</taxon>
    </lineage>
</organism>
<dbReference type="OMA" id="CFESEEM"/>
<dbReference type="InterPro" id="IPR044898">
    <property type="entry name" value="CDI_dom_sf"/>
</dbReference>
<reference evidence="8" key="2">
    <citation type="submission" date="2017-02" db="EMBL/GenBank/DDBJ databases">
        <title>Sunflower complete genome.</title>
        <authorList>
            <person name="Langlade N."/>
            <person name="Munos S."/>
        </authorList>
    </citation>
    <scope>NUCLEOTIDE SEQUENCE [LARGE SCALE GENOMIC DNA]</scope>
    <source>
        <tissue evidence="8">Leaves</tissue>
    </source>
</reference>
<evidence type="ECO:0000256" key="1">
    <source>
        <dbReference type="ARBA" id="ARBA00004642"/>
    </source>
</evidence>
<evidence type="ECO:0000256" key="2">
    <source>
        <dbReference type="ARBA" id="ARBA00010274"/>
    </source>
</evidence>
<evidence type="ECO:0000313" key="9">
    <source>
        <dbReference type="Proteomes" id="UP000215914"/>
    </source>
</evidence>
<comment type="subcellular location">
    <subcellularLocation>
        <location evidence="1">Nucleus</location>
        <location evidence="1">Nucleoplasm</location>
    </subcellularLocation>
</comment>
<comment type="similarity">
    <text evidence="2 5">Belongs to the CDI family. ICK/KRP subfamily.</text>
</comment>
<dbReference type="GO" id="GO:0005654">
    <property type="term" value="C:nucleoplasm"/>
    <property type="evidence" value="ECO:0007669"/>
    <property type="project" value="UniProtKB-SubCell"/>
</dbReference>
<dbReference type="GO" id="GO:0004861">
    <property type="term" value="F:cyclin-dependent protein serine/threonine kinase inhibitor activity"/>
    <property type="evidence" value="ECO:0000318"/>
    <property type="project" value="GO_Central"/>
</dbReference>
<sequence>MIEETATSGYEQTEEIKTEIEIEVEGPVMEVSVPRGTVRQSRDEDVTDVTISGTGKRRRFDSQENVFQLQYRSRRDDDVISGASDHHVNSALTCSINDDSISDLKAECVSETDIFVSSNNNDGYSRDTSTSSVVCFESEEMESLSTVTVNKKTLTIEATSRRKPPHTAVTMPSAAELEEFFSKAEKLEQKRFAEKYNFDIVKDVPMEGRYQWVQLKP</sequence>
<dbReference type="Pfam" id="PF02234">
    <property type="entry name" value="CDI"/>
    <property type="match status" value="1"/>
</dbReference>
<keyword evidence="3 5" id="KW-0649">Protein kinase inhibitor</keyword>
<dbReference type="EMBL" id="CM007892">
    <property type="protein sequence ID" value="OTG32081.1"/>
    <property type="molecule type" value="Genomic_DNA"/>
</dbReference>
<evidence type="ECO:0000256" key="3">
    <source>
        <dbReference type="ARBA" id="ARBA00023013"/>
    </source>
</evidence>
<dbReference type="GO" id="GO:0045740">
    <property type="term" value="P:positive regulation of DNA replication"/>
    <property type="evidence" value="ECO:0000318"/>
    <property type="project" value="GO_Central"/>
</dbReference>
<protein>
    <recommendedName>
        <fullName evidence="5">Cyclin-dependent kinase inhibitor</fullName>
    </recommendedName>
</protein>
<feature type="domain" description="Cyclin-dependent kinase inhibitor" evidence="6">
    <location>
        <begin position="172"/>
        <end position="215"/>
    </location>
</feature>
<evidence type="ECO:0000313" key="8">
    <source>
        <dbReference type="EMBL" id="OTG32081.1"/>
    </source>
</evidence>
<evidence type="ECO:0000256" key="5">
    <source>
        <dbReference type="PIRNR" id="PIRNR017811"/>
    </source>
</evidence>
<dbReference type="InParanoid" id="A0A251VBQ2"/>